<reference evidence="1" key="1">
    <citation type="submission" date="2020-03" db="EMBL/GenBank/DDBJ databases">
        <title>The deep terrestrial virosphere.</title>
        <authorList>
            <person name="Holmfeldt K."/>
            <person name="Nilsson E."/>
            <person name="Simone D."/>
            <person name="Lopez-Fernandez M."/>
            <person name="Wu X."/>
            <person name="de Brujin I."/>
            <person name="Lundin D."/>
            <person name="Andersson A."/>
            <person name="Bertilsson S."/>
            <person name="Dopson M."/>
        </authorList>
    </citation>
    <scope>NUCLEOTIDE SEQUENCE</scope>
    <source>
        <strain evidence="1">MM415B04786</strain>
    </source>
</reference>
<proteinExistence type="predicted"/>
<organism evidence="1">
    <name type="scientific">viral metagenome</name>
    <dbReference type="NCBI Taxonomy" id="1070528"/>
    <lineage>
        <taxon>unclassified sequences</taxon>
        <taxon>metagenomes</taxon>
        <taxon>organismal metagenomes</taxon>
    </lineage>
</organism>
<sequence length="80" mass="9330">MNDQRALTETYNRICQVEDITKGKLSIPSYLQSPSAQIAQYRWKKIHNVSTLLRETILDWLRNPNPPEDGQTSLIEEEDE</sequence>
<name>A0A6M3LGS9_9ZZZZ</name>
<dbReference type="AlphaFoldDB" id="A0A6M3LGS9"/>
<evidence type="ECO:0000313" key="1">
    <source>
        <dbReference type="EMBL" id="QJA92245.1"/>
    </source>
</evidence>
<gene>
    <name evidence="1" type="ORF">MM415B04786_0010</name>
</gene>
<accession>A0A6M3LGS9</accession>
<dbReference type="EMBL" id="MT143050">
    <property type="protein sequence ID" value="QJA92245.1"/>
    <property type="molecule type" value="Genomic_DNA"/>
</dbReference>
<protein>
    <submittedName>
        <fullName evidence="1">Uncharacterized protein</fullName>
    </submittedName>
</protein>